<accession>A0A1Y1W693</accession>
<dbReference type="AlphaFoldDB" id="A0A1Y1W693"/>
<protein>
    <submittedName>
        <fullName evidence="2">Uncharacterized protein</fullName>
    </submittedName>
</protein>
<dbReference type="EMBL" id="MCFD01000008">
    <property type="protein sequence ID" value="ORX68932.1"/>
    <property type="molecule type" value="Genomic_DNA"/>
</dbReference>
<keyword evidence="3" id="KW-1185">Reference proteome</keyword>
<proteinExistence type="predicted"/>
<dbReference type="Proteomes" id="UP000193922">
    <property type="component" value="Unassembled WGS sequence"/>
</dbReference>
<gene>
    <name evidence="2" type="ORF">DL89DRAFT_168567</name>
</gene>
<comment type="caution">
    <text evidence="2">The sequence shown here is derived from an EMBL/GenBank/DDBJ whole genome shotgun (WGS) entry which is preliminary data.</text>
</comment>
<reference evidence="2 3" key="1">
    <citation type="submission" date="2016-07" db="EMBL/GenBank/DDBJ databases">
        <title>Pervasive Adenine N6-methylation of Active Genes in Fungi.</title>
        <authorList>
            <consortium name="DOE Joint Genome Institute"/>
            <person name="Mondo S.J."/>
            <person name="Dannebaum R.O."/>
            <person name="Kuo R.C."/>
            <person name="Labutti K."/>
            <person name="Haridas S."/>
            <person name="Kuo A."/>
            <person name="Salamov A."/>
            <person name="Ahrendt S.R."/>
            <person name="Lipzen A."/>
            <person name="Sullivan W."/>
            <person name="Andreopoulos W.B."/>
            <person name="Clum A."/>
            <person name="Lindquist E."/>
            <person name="Daum C."/>
            <person name="Ramamoorthy G.K."/>
            <person name="Gryganskyi A."/>
            <person name="Culley D."/>
            <person name="Magnuson J.K."/>
            <person name="James T.Y."/>
            <person name="O'Malley M.A."/>
            <person name="Stajich J.E."/>
            <person name="Spatafora J.W."/>
            <person name="Visel A."/>
            <person name="Grigoriev I.V."/>
        </authorList>
    </citation>
    <scope>NUCLEOTIDE SEQUENCE [LARGE SCALE GENOMIC DNA]</scope>
    <source>
        <strain evidence="2 3">ATCC 12442</strain>
    </source>
</reference>
<name>A0A1Y1W693_9FUNG</name>
<feature type="region of interest" description="Disordered" evidence="1">
    <location>
        <begin position="9"/>
        <end position="34"/>
    </location>
</feature>
<organism evidence="2 3">
    <name type="scientific">Linderina pennispora</name>
    <dbReference type="NCBI Taxonomy" id="61395"/>
    <lineage>
        <taxon>Eukaryota</taxon>
        <taxon>Fungi</taxon>
        <taxon>Fungi incertae sedis</taxon>
        <taxon>Zoopagomycota</taxon>
        <taxon>Kickxellomycotina</taxon>
        <taxon>Kickxellomycetes</taxon>
        <taxon>Kickxellales</taxon>
        <taxon>Kickxellaceae</taxon>
        <taxon>Linderina</taxon>
    </lineage>
</organism>
<feature type="compositionally biased region" description="Low complexity" evidence="1">
    <location>
        <begin position="10"/>
        <end position="34"/>
    </location>
</feature>
<sequence>MAQILEQLLDTNNDSSPTDTSDSPSQGSVDDGPVTVDVTVTGDGMETTSTATTKLIHKTSTRTRRVHLVTRHVTKRVHKFPNPAGVATLEETASPTNKTTSIVTPTFPLPIARCPRADQPCVGAGFACNGYEFGQCINNRWLMRPCSNDRATACFNAGPDLIACDFTKGRSLQVCDDILSPLPVWPTRIQCPVPACY</sequence>
<evidence type="ECO:0000313" key="3">
    <source>
        <dbReference type="Proteomes" id="UP000193922"/>
    </source>
</evidence>
<evidence type="ECO:0000313" key="2">
    <source>
        <dbReference type="EMBL" id="ORX68932.1"/>
    </source>
</evidence>
<evidence type="ECO:0000256" key="1">
    <source>
        <dbReference type="SAM" id="MobiDB-lite"/>
    </source>
</evidence>
<dbReference type="RefSeq" id="XP_040742664.1">
    <property type="nucleotide sequence ID" value="XM_040883753.1"/>
</dbReference>
<dbReference type="OrthoDB" id="10629252at2759"/>
<dbReference type="GeneID" id="63800401"/>